<dbReference type="Gene3D" id="2.30.33.40">
    <property type="entry name" value="GroES chaperonin"/>
    <property type="match status" value="1"/>
</dbReference>
<dbReference type="SUPFAM" id="SSF50129">
    <property type="entry name" value="GroES-like"/>
    <property type="match status" value="1"/>
</dbReference>
<proteinExistence type="predicted"/>
<dbReference type="SMART" id="SM00883">
    <property type="entry name" value="Cpn10"/>
    <property type="match status" value="1"/>
</dbReference>
<sequence>MSERGIRHGGETVHSIPAGSRLRPLRDQIVVRPLEIKLSETIIADWSGKPSRGEVIAVGPGHYPNIHERGERHGQPYHTVRQSKHFSPTQLKPGDIVQLGGMGIGGYLFQQIGIDGVDHVICREADVCLIEEPD</sequence>
<dbReference type="InterPro" id="IPR020818">
    <property type="entry name" value="Chaperonin_GroES"/>
</dbReference>
<dbReference type="EMBL" id="LR798202">
    <property type="protein sequence ID" value="CAB5170360.1"/>
    <property type="molecule type" value="Genomic_DNA"/>
</dbReference>
<dbReference type="GO" id="GO:0044183">
    <property type="term" value="F:protein folding chaperone"/>
    <property type="evidence" value="ECO:0007669"/>
    <property type="project" value="InterPro"/>
</dbReference>
<gene>
    <name evidence="3" type="ORF">UFOVP154_20</name>
    <name evidence="2" type="ORF">UFOVP8_5</name>
</gene>
<accession>A0A6J5KIU6</accession>
<protein>
    <submittedName>
        <fullName evidence="2">GroES chaperonin family</fullName>
    </submittedName>
</protein>
<dbReference type="CDD" id="cd00320">
    <property type="entry name" value="cpn10"/>
    <property type="match status" value="1"/>
</dbReference>
<evidence type="ECO:0000256" key="1">
    <source>
        <dbReference type="ARBA" id="ARBA00023186"/>
    </source>
</evidence>
<evidence type="ECO:0000313" key="3">
    <source>
        <dbReference type="EMBL" id="CAB5170360.1"/>
    </source>
</evidence>
<dbReference type="InterPro" id="IPR037124">
    <property type="entry name" value="Chaperonin_GroES_sf"/>
</dbReference>
<dbReference type="InterPro" id="IPR011032">
    <property type="entry name" value="GroES-like_sf"/>
</dbReference>
<evidence type="ECO:0000313" key="2">
    <source>
        <dbReference type="EMBL" id="CAB4121076.1"/>
    </source>
</evidence>
<dbReference type="PRINTS" id="PR00297">
    <property type="entry name" value="CHAPERONIN10"/>
</dbReference>
<dbReference type="EMBL" id="LR796144">
    <property type="protein sequence ID" value="CAB4121076.1"/>
    <property type="molecule type" value="Genomic_DNA"/>
</dbReference>
<reference evidence="2" key="1">
    <citation type="submission" date="2020-04" db="EMBL/GenBank/DDBJ databases">
        <authorList>
            <person name="Chiriac C."/>
            <person name="Salcher M."/>
            <person name="Ghai R."/>
            <person name="Kavagutti S V."/>
        </authorList>
    </citation>
    <scope>NUCLEOTIDE SEQUENCE</scope>
</reference>
<keyword evidence="1" id="KW-0143">Chaperone</keyword>
<organism evidence="2">
    <name type="scientific">uncultured Caudovirales phage</name>
    <dbReference type="NCBI Taxonomy" id="2100421"/>
    <lineage>
        <taxon>Viruses</taxon>
        <taxon>Duplodnaviria</taxon>
        <taxon>Heunggongvirae</taxon>
        <taxon>Uroviricota</taxon>
        <taxon>Caudoviricetes</taxon>
        <taxon>Peduoviridae</taxon>
        <taxon>Maltschvirus</taxon>
        <taxon>Maltschvirus maltsch</taxon>
    </lineage>
</organism>
<name>A0A6J5KIU6_9CAUD</name>
<dbReference type="GO" id="GO:0005524">
    <property type="term" value="F:ATP binding"/>
    <property type="evidence" value="ECO:0007669"/>
    <property type="project" value="InterPro"/>
</dbReference>